<organism evidence="1 2">
    <name type="scientific">Phyllosticta citricarpa</name>
    <dbReference type="NCBI Taxonomy" id="55181"/>
    <lineage>
        <taxon>Eukaryota</taxon>
        <taxon>Fungi</taxon>
        <taxon>Dikarya</taxon>
        <taxon>Ascomycota</taxon>
        <taxon>Pezizomycotina</taxon>
        <taxon>Dothideomycetes</taxon>
        <taxon>Dothideomycetes incertae sedis</taxon>
        <taxon>Botryosphaeriales</taxon>
        <taxon>Phyllostictaceae</taxon>
        <taxon>Phyllosticta</taxon>
    </lineage>
</organism>
<reference evidence="1 2" key="1">
    <citation type="submission" date="2024-04" db="EMBL/GenBank/DDBJ databases">
        <title>Phyllosticta paracitricarpa is synonymous to the EU quarantine fungus P. citricarpa based on phylogenomic analyses.</title>
        <authorList>
            <consortium name="Lawrence Berkeley National Laboratory"/>
            <person name="Van Ingen-Buijs V.A."/>
            <person name="Van Westerhoven A.C."/>
            <person name="Haridas S."/>
            <person name="Skiadas P."/>
            <person name="Martin F."/>
            <person name="Groenewald J.Z."/>
            <person name="Crous P.W."/>
            <person name="Seidl M.F."/>
        </authorList>
    </citation>
    <scope>NUCLEOTIDE SEQUENCE [LARGE SCALE GENOMIC DNA]</scope>
    <source>
        <strain evidence="1 2">CBS 122670</strain>
    </source>
</reference>
<proteinExistence type="predicted"/>
<evidence type="ECO:0000313" key="1">
    <source>
        <dbReference type="EMBL" id="KAK7541796.1"/>
    </source>
</evidence>
<accession>A0ABR1M5T7</accession>
<protein>
    <recommendedName>
        <fullName evidence="3">HEPN AbiU2-like domain-containing protein</fullName>
    </recommendedName>
</protein>
<dbReference type="EMBL" id="JBBPDW010000023">
    <property type="protein sequence ID" value="KAK7541796.1"/>
    <property type="molecule type" value="Genomic_DNA"/>
</dbReference>
<keyword evidence="2" id="KW-1185">Reference proteome</keyword>
<evidence type="ECO:0000313" key="2">
    <source>
        <dbReference type="Proteomes" id="UP001365128"/>
    </source>
</evidence>
<dbReference type="Proteomes" id="UP001365128">
    <property type="component" value="Unassembled WGS sequence"/>
</dbReference>
<name>A0ABR1M5T7_9PEZI</name>
<sequence>MAKTQFSIAMATVDYLYRLNGKYCETDNDVNFDSYDLIKWIIENPKNGLQGLKTGTDVTEPLDTAQRHATIFEKTTVMLLKVKFLQDLRMLRNSSGHHPRLKGTLVLKRLKDSPTVELEKLINIIDSQAKQLHEIIREERPSVWSIFITAGFPPKTDFDSLGTGSRSQEQRDFASIYRHWIAVPGAIAIIRDLTLPESCSAELKGKWQVPG</sequence>
<evidence type="ECO:0008006" key="3">
    <source>
        <dbReference type="Google" id="ProtNLM"/>
    </source>
</evidence>
<gene>
    <name evidence="1" type="ORF">IWX46DRAFT_650632</name>
</gene>
<comment type="caution">
    <text evidence="1">The sequence shown here is derived from an EMBL/GenBank/DDBJ whole genome shotgun (WGS) entry which is preliminary data.</text>
</comment>